<name>A0AAD8QG77_LOLMU</name>
<dbReference type="InterPro" id="IPR036875">
    <property type="entry name" value="Znf_CCHC_sf"/>
</dbReference>
<dbReference type="Gene3D" id="4.10.60.10">
    <property type="entry name" value="Zinc finger, CCHC-type"/>
    <property type="match status" value="1"/>
</dbReference>
<feature type="domain" description="CCHC-type" evidence="3">
    <location>
        <begin position="386"/>
        <end position="401"/>
    </location>
</feature>
<evidence type="ECO:0000256" key="1">
    <source>
        <dbReference type="PROSITE-ProRule" id="PRU00047"/>
    </source>
</evidence>
<dbReference type="Pfam" id="PF00098">
    <property type="entry name" value="zf-CCHC"/>
    <property type="match status" value="1"/>
</dbReference>
<evidence type="ECO:0000313" key="4">
    <source>
        <dbReference type="EMBL" id="KAK1601927.1"/>
    </source>
</evidence>
<keyword evidence="1" id="KW-0863">Zinc-finger</keyword>
<keyword evidence="1" id="KW-0479">Metal-binding</keyword>
<dbReference type="SUPFAM" id="SSF57756">
    <property type="entry name" value="Retrovirus zinc finger-like domains"/>
    <property type="match status" value="1"/>
</dbReference>
<dbReference type="AlphaFoldDB" id="A0AAD8QG77"/>
<dbReference type="InterPro" id="IPR021109">
    <property type="entry name" value="Peptidase_aspartic_dom_sf"/>
</dbReference>
<dbReference type="PROSITE" id="PS50158">
    <property type="entry name" value="ZF_CCHC"/>
    <property type="match status" value="1"/>
</dbReference>
<dbReference type="CDD" id="cd00303">
    <property type="entry name" value="retropepsin_like"/>
    <property type="match status" value="2"/>
</dbReference>
<dbReference type="GO" id="GO:0003676">
    <property type="term" value="F:nucleic acid binding"/>
    <property type="evidence" value="ECO:0007669"/>
    <property type="project" value="InterPro"/>
</dbReference>
<dbReference type="EMBL" id="JAUUTY010000323">
    <property type="protein sequence ID" value="KAK1601927.1"/>
    <property type="molecule type" value="Genomic_DNA"/>
</dbReference>
<dbReference type="InterPro" id="IPR001878">
    <property type="entry name" value="Znf_CCHC"/>
</dbReference>
<dbReference type="Proteomes" id="UP001231189">
    <property type="component" value="Unassembled WGS sequence"/>
</dbReference>
<feature type="region of interest" description="Disordered" evidence="2">
    <location>
        <begin position="411"/>
        <end position="431"/>
    </location>
</feature>
<sequence>MSSSEFDVMQKKPDDTPVTWREYEALRDHLSRELRVTTETFDTEIQGVNLKVDETTTAINTVQTSMTTLQASMNTLTQAVHDIRTMVQQQPQHPFDEDGSVNGDNADAAAQGMGRGVGRGLPRGVNRGFVEIGARRVPLQQDDGLGKPKFSIPRFEGGTDVEEYLTWELKIERLWRLHPDYTEDKKIKLASSEFDGYALRWWDALVQNREEDGELAIVTWRTMKAAMRARFVPTNYLRSVFDKLTQLKQGVLTVDAYYMEMEMLMQRARVRESLEMTMQRFLNGLKFNIKGIVRHHKYATMNELLHHAREAESQLAEEAQQRGRATGAGRYTPRPPPSTAPSTRPTDVPSSSSKPVSNVSHTKKPVPAASGTGSSMSTARNRDMLCHTCGGKGHFKKDCPNRKVMIINEDNEYETGDDADPDGPEDDDYDSDSFDAYPSEAQTIVVSQRVLNVQPSASTQRCNLFQTKALVGPDKACKVIIDGGSCRNLASKELCAKLKLKYLPHPHPYYIQWLSNNGEMKVSHMVRVDFEIGPYKDSIDFDVVPMTYEDWEKYMELGFQRCRRYKGKFTGYDACLLAHRRVDAELDIYWYDAVDRGEYAYTWADFRKFLRGGFGLPLQQRSIIRVVHAIEEVDKCIVPIQEIVPLPTVTKVEVKSSEERKPGSDTKSTTVTVEEDVPLSGLNMQLKKVQDDACKTVDKVQRWSLFQTQCIIKGKACKLMVDGGSCTNGISKAMVAALGLSTWRLPEPKHLEWLNSCGMLKITHKVRVPFTVGDYVDEIDCDVLPLEVCGLLLGRPWQYDRNVTHAGRANTYSFMHGGKQRTLKPMGDDHIKSDVELVVRKEKLHKPKVQQEVHDVPSIDVGDVSAKPVDDKPVLVGDKPDEATLVVDVDVAACATVPVCVDASMQTDDVCADGVSVHMAQMRVGGVGGERVSGDSGQRHYRARSTVQFSATPRMHRGKDGRVRHLCGPGITHLVQGHVQRHKGPSKPRKKKELAAKSKLIWRRKEAPSAVSSQAGREGGCGVEGKQDLKTARTCHVHITSPFPEDPHALGTTLLEGGRMIRAWRPMWSLDSGLHQLNYLSFCNCHILAN</sequence>
<feature type="region of interest" description="Disordered" evidence="2">
    <location>
        <begin position="311"/>
        <end position="379"/>
    </location>
</feature>
<dbReference type="PANTHER" id="PTHR35046">
    <property type="entry name" value="ZINC KNUCKLE (CCHC-TYPE) FAMILY PROTEIN"/>
    <property type="match status" value="1"/>
</dbReference>
<dbReference type="Pfam" id="PF03732">
    <property type="entry name" value="Retrotrans_gag"/>
    <property type="match status" value="1"/>
</dbReference>
<reference evidence="4" key="1">
    <citation type="submission" date="2023-07" db="EMBL/GenBank/DDBJ databases">
        <title>A chromosome-level genome assembly of Lolium multiflorum.</title>
        <authorList>
            <person name="Chen Y."/>
            <person name="Copetti D."/>
            <person name="Kolliker R."/>
            <person name="Studer B."/>
        </authorList>
    </citation>
    <scope>NUCLEOTIDE SEQUENCE</scope>
    <source>
        <strain evidence="4">02402/16</strain>
        <tissue evidence="4">Leaf</tissue>
    </source>
</reference>
<protein>
    <recommendedName>
        <fullName evidence="3">CCHC-type domain-containing protein</fullName>
    </recommendedName>
</protein>
<feature type="compositionally biased region" description="Low complexity" evidence="2">
    <location>
        <begin position="368"/>
        <end position="379"/>
    </location>
</feature>
<comment type="caution">
    <text evidence="4">The sequence shown here is derived from an EMBL/GenBank/DDBJ whole genome shotgun (WGS) entry which is preliminary data.</text>
</comment>
<accession>A0AAD8QG77</accession>
<evidence type="ECO:0000313" key="5">
    <source>
        <dbReference type="Proteomes" id="UP001231189"/>
    </source>
</evidence>
<dbReference type="Gene3D" id="2.40.70.10">
    <property type="entry name" value="Acid Proteases"/>
    <property type="match status" value="2"/>
</dbReference>
<proteinExistence type="predicted"/>
<keyword evidence="1" id="KW-0862">Zinc</keyword>
<dbReference type="GO" id="GO:0008270">
    <property type="term" value="F:zinc ion binding"/>
    <property type="evidence" value="ECO:0007669"/>
    <property type="project" value="UniProtKB-KW"/>
</dbReference>
<keyword evidence="5" id="KW-1185">Reference proteome</keyword>
<gene>
    <name evidence="4" type="ORF">QYE76_027032</name>
</gene>
<evidence type="ECO:0000259" key="3">
    <source>
        <dbReference type="PROSITE" id="PS50158"/>
    </source>
</evidence>
<evidence type="ECO:0000256" key="2">
    <source>
        <dbReference type="SAM" id="MobiDB-lite"/>
    </source>
</evidence>
<dbReference type="PANTHER" id="PTHR35046:SF9">
    <property type="entry name" value="RNA-DIRECTED DNA POLYMERASE"/>
    <property type="match status" value="1"/>
</dbReference>
<organism evidence="4 5">
    <name type="scientific">Lolium multiflorum</name>
    <name type="common">Italian ryegrass</name>
    <name type="synonym">Lolium perenne subsp. multiflorum</name>
    <dbReference type="NCBI Taxonomy" id="4521"/>
    <lineage>
        <taxon>Eukaryota</taxon>
        <taxon>Viridiplantae</taxon>
        <taxon>Streptophyta</taxon>
        <taxon>Embryophyta</taxon>
        <taxon>Tracheophyta</taxon>
        <taxon>Spermatophyta</taxon>
        <taxon>Magnoliopsida</taxon>
        <taxon>Liliopsida</taxon>
        <taxon>Poales</taxon>
        <taxon>Poaceae</taxon>
        <taxon>BOP clade</taxon>
        <taxon>Pooideae</taxon>
        <taxon>Poodae</taxon>
        <taxon>Poeae</taxon>
        <taxon>Poeae Chloroplast Group 2 (Poeae type)</taxon>
        <taxon>Loliodinae</taxon>
        <taxon>Loliinae</taxon>
        <taxon>Lolium</taxon>
    </lineage>
</organism>
<dbReference type="InterPro" id="IPR005162">
    <property type="entry name" value="Retrotrans_gag_dom"/>
</dbReference>
<dbReference type="SMART" id="SM00343">
    <property type="entry name" value="ZnF_C2HC"/>
    <property type="match status" value="1"/>
</dbReference>
<feature type="compositionally biased region" description="Low complexity" evidence="2">
    <location>
        <begin position="340"/>
        <end position="360"/>
    </location>
</feature>